<dbReference type="AlphaFoldDB" id="A0A2N5TQV3"/>
<dbReference type="GO" id="GO:0000981">
    <property type="term" value="F:DNA-binding transcription factor activity, RNA polymerase II-specific"/>
    <property type="evidence" value="ECO:0007669"/>
    <property type="project" value="TreeGrafter"/>
</dbReference>
<dbReference type="EMBL" id="PGCI01000390">
    <property type="protein sequence ID" value="PLW27808.1"/>
    <property type="molecule type" value="Genomic_DNA"/>
</dbReference>
<dbReference type="InterPro" id="IPR039779">
    <property type="entry name" value="RFX-like"/>
</dbReference>
<evidence type="ECO:0000259" key="1">
    <source>
        <dbReference type="Pfam" id="PF25340"/>
    </source>
</evidence>
<comment type="caution">
    <text evidence="2">The sequence shown here is derived from an EMBL/GenBank/DDBJ whole genome shotgun (WGS) entry which is preliminary data.</text>
</comment>
<evidence type="ECO:0000313" key="3">
    <source>
        <dbReference type="Proteomes" id="UP000235392"/>
    </source>
</evidence>
<name>A0A2N5TQV3_9BASI</name>
<dbReference type="GO" id="GO:0000978">
    <property type="term" value="F:RNA polymerase II cis-regulatory region sequence-specific DNA binding"/>
    <property type="evidence" value="ECO:0007669"/>
    <property type="project" value="TreeGrafter"/>
</dbReference>
<gene>
    <name evidence="2" type="ORF">PCASD_20441</name>
</gene>
<sequence>MPQQVFGSLRQLAHNMEQVIIAALKNFPSMFVGPKIELALPWFAHLVVRNLGICQLAQALSGIFSNPSNLKEMAKAWDGIDAEAVRNQAALVTNCQHEILGVCFDDFRTVLNNPNLPAHLRPGPLLRLELWLRFGSFQIVNLLFDEWLGFKVALHVAAVAASVDTTSSATQLQSMGPESLMYLTKASSQSSHFQGFAAPANNKLANSVMTNAAMDNSDVTHPGTDNFLFSPNTSQAFAIAQTQAHGAQRLYCLSRRKHGPNGDVQLVVRHF</sequence>
<protein>
    <recommendedName>
        <fullName evidence="1">RFX1-4/6/8-like BCD domain-containing protein</fullName>
    </recommendedName>
</protein>
<dbReference type="PANTHER" id="PTHR12619">
    <property type="entry name" value="RFX TRANSCRIPTION FACTOR FAMILY"/>
    <property type="match status" value="1"/>
</dbReference>
<reference evidence="2 3" key="1">
    <citation type="submission" date="2017-11" db="EMBL/GenBank/DDBJ databases">
        <title>De novo assembly and phasing of dikaryotic genomes from two isolates of Puccinia coronata f. sp. avenae, the causal agent of oat crown rust.</title>
        <authorList>
            <person name="Miller M.E."/>
            <person name="Zhang Y."/>
            <person name="Omidvar V."/>
            <person name="Sperschneider J."/>
            <person name="Schwessinger B."/>
            <person name="Raley C."/>
            <person name="Palmer J.M."/>
            <person name="Garnica D."/>
            <person name="Upadhyaya N."/>
            <person name="Rathjen J."/>
            <person name="Taylor J.M."/>
            <person name="Park R.F."/>
            <person name="Dodds P.N."/>
            <person name="Hirsch C.D."/>
            <person name="Kianian S.F."/>
            <person name="Figueroa M."/>
        </authorList>
    </citation>
    <scope>NUCLEOTIDE SEQUENCE [LARGE SCALE GENOMIC DNA]</scope>
    <source>
        <strain evidence="2">12SD80</strain>
    </source>
</reference>
<organism evidence="2 3">
    <name type="scientific">Puccinia coronata f. sp. avenae</name>
    <dbReference type="NCBI Taxonomy" id="200324"/>
    <lineage>
        <taxon>Eukaryota</taxon>
        <taxon>Fungi</taxon>
        <taxon>Dikarya</taxon>
        <taxon>Basidiomycota</taxon>
        <taxon>Pucciniomycotina</taxon>
        <taxon>Pucciniomycetes</taxon>
        <taxon>Pucciniales</taxon>
        <taxon>Pucciniaceae</taxon>
        <taxon>Puccinia</taxon>
    </lineage>
</organism>
<dbReference type="Proteomes" id="UP000235392">
    <property type="component" value="Unassembled WGS sequence"/>
</dbReference>
<accession>A0A2N5TQV3</accession>
<dbReference type="PANTHER" id="PTHR12619:SF5">
    <property type="entry name" value="TRANSCRIPTION FACTOR RFX4"/>
    <property type="match status" value="1"/>
</dbReference>
<proteinExistence type="predicted"/>
<feature type="domain" description="RFX1-4/6/8-like BCD" evidence="1">
    <location>
        <begin position="1"/>
        <end position="113"/>
    </location>
</feature>
<evidence type="ECO:0000313" key="2">
    <source>
        <dbReference type="EMBL" id="PLW27808.1"/>
    </source>
</evidence>
<dbReference type="InterPro" id="IPR057321">
    <property type="entry name" value="RFX1-4/6/8-like_BCD"/>
</dbReference>
<dbReference type="Pfam" id="PF25340">
    <property type="entry name" value="BCD_RFX"/>
    <property type="match status" value="1"/>
</dbReference>